<dbReference type="OrthoDB" id="3897607at2759"/>
<keyword evidence="2" id="KW-0472">Membrane</keyword>
<sequence length="382" mass="41627">MADSLTPSHRFSTITPNDHGGVIYIAAFLGFTYSSMAFLTRTTIKWRVFGFDDWATLVAQVATTVQFIFLLVALKAGLGRNLGLLTDDQYSRVASAQYGNQILLYLSLGLSKCAAVLLIQRLFTRDARRFWMICNIVTGVMVVWTIVAALTVSAGCSPKSTLTAFQDQICSGLLPRYQLVVITDALTDVLLVLVPAYLVWQLQMKNTLKLQVISAFAIRLPLIPLSILALSTYHNSLQSSNPGVDRTIPIVYQQAELCWSLIAATLPCLQSFIRSFDTGSGAKVAYTTHAYGSSGYGNGGSFKMQTLSGNGSALRSLNGDNGDVKVSSKHHRGRGNTTAQITTGTLSNKSGHSPEEVSITSHGSQEMIIRRDVQWEVRSENV</sequence>
<evidence type="ECO:0000256" key="1">
    <source>
        <dbReference type="SAM" id="MobiDB-lite"/>
    </source>
</evidence>
<dbReference type="PANTHER" id="PTHR39614:SF2">
    <property type="entry name" value="INTEGRAL MEMBRANE PROTEIN"/>
    <property type="match status" value="1"/>
</dbReference>
<feature type="transmembrane region" description="Helical" evidence="2">
    <location>
        <begin position="177"/>
        <end position="200"/>
    </location>
</feature>
<feature type="transmembrane region" description="Helical" evidence="2">
    <location>
        <begin position="54"/>
        <end position="78"/>
    </location>
</feature>
<comment type="caution">
    <text evidence="4">The sequence shown here is derived from an EMBL/GenBank/DDBJ whole genome shotgun (WGS) entry which is preliminary data.</text>
</comment>
<evidence type="ECO:0000313" key="4">
    <source>
        <dbReference type="EMBL" id="ORY16827.1"/>
    </source>
</evidence>
<dbReference type="PANTHER" id="PTHR39614">
    <property type="entry name" value="INTEGRAL MEMBRANE PROTEIN"/>
    <property type="match status" value="1"/>
</dbReference>
<keyword evidence="5" id="KW-1185">Reference proteome</keyword>
<feature type="compositionally biased region" description="Polar residues" evidence="1">
    <location>
        <begin position="335"/>
        <end position="351"/>
    </location>
</feature>
<feature type="domain" description="Rhodopsin" evidence="3">
    <location>
        <begin position="42"/>
        <end position="274"/>
    </location>
</feature>
<name>A0A1Y2A3F8_9PLEO</name>
<keyword evidence="2" id="KW-1133">Transmembrane helix</keyword>
<feature type="transmembrane region" description="Helical" evidence="2">
    <location>
        <begin position="20"/>
        <end position="42"/>
    </location>
</feature>
<dbReference type="Proteomes" id="UP000193144">
    <property type="component" value="Unassembled WGS sequence"/>
</dbReference>
<accession>A0A1Y2A3F8</accession>
<keyword evidence="2" id="KW-0812">Transmembrane</keyword>
<dbReference type="InterPro" id="IPR049326">
    <property type="entry name" value="Rhodopsin_dom_fungi"/>
</dbReference>
<organism evidence="4 5">
    <name type="scientific">Clohesyomyces aquaticus</name>
    <dbReference type="NCBI Taxonomy" id="1231657"/>
    <lineage>
        <taxon>Eukaryota</taxon>
        <taxon>Fungi</taxon>
        <taxon>Dikarya</taxon>
        <taxon>Ascomycota</taxon>
        <taxon>Pezizomycotina</taxon>
        <taxon>Dothideomycetes</taxon>
        <taxon>Pleosporomycetidae</taxon>
        <taxon>Pleosporales</taxon>
        <taxon>Lindgomycetaceae</taxon>
        <taxon>Clohesyomyces</taxon>
    </lineage>
</organism>
<dbReference type="STRING" id="1231657.A0A1Y2A3F8"/>
<dbReference type="AlphaFoldDB" id="A0A1Y2A3F8"/>
<gene>
    <name evidence="4" type="ORF">BCR34DRAFT_475937</name>
</gene>
<proteinExistence type="predicted"/>
<protein>
    <recommendedName>
        <fullName evidence="3">Rhodopsin domain-containing protein</fullName>
    </recommendedName>
</protein>
<evidence type="ECO:0000313" key="5">
    <source>
        <dbReference type="Proteomes" id="UP000193144"/>
    </source>
</evidence>
<evidence type="ECO:0000256" key="2">
    <source>
        <dbReference type="SAM" id="Phobius"/>
    </source>
</evidence>
<feature type="region of interest" description="Disordered" evidence="1">
    <location>
        <begin position="323"/>
        <end position="362"/>
    </location>
</feature>
<evidence type="ECO:0000259" key="3">
    <source>
        <dbReference type="Pfam" id="PF20684"/>
    </source>
</evidence>
<feature type="transmembrane region" description="Helical" evidence="2">
    <location>
        <begin position="98"/>
        <end position="118"/>
    </location>
</feature>
<dbReference type="EMBL" id="MCFA01000016">
    <property type="protein sequence ID" value="ORY16827.1"/>
    <property type="molecule type" value="Genomic_DNA"/>
</dbReference>
<feature type="transmembrane region" description="Helical" evidence="2">
    <location>
        <begin position="212"/>
        <end position="233"/>
    </location>
</feature>
<dbReference type="Pfam" id="PF20684">
    <property type="entry name" value="Fung_rhodopsin"/>
    <property type="match status" value="1"/>
</dbReference>
<feature type="transmembrane region" description="Helical" evidence="2">
    <location>
        <begin position="130"/>
        <end position="152"/>
    </location>
</feature>
<reference evidence="4 5" key="1">
    <citation type="submission" date="2016-07" db="EMBL/GenBank/DDBJ databases">
        <title>Pervasive Adenine N6-methylation of Active Genes in Fungi.</title>
        <authorList>
            <consortium name="DOE Joint Genome Institute"/>
            <person name="Mondo S.J."/>
            <person name="Dannebaum R.O."/>
            <person name="Kuo R.C."/>
            <person name="Labutti K."/>
            <person name="Haridas S."/>
            <person name="Kuo A."/>
            <person name="Salamov A."/>
            <person name="Ahrendt S.R."/>
            <person name="Lipzen A."/>
            <person name="Sullivan W."/>
            <person name="Andreopoulos W.B."/>
            <person name="Clum A."/>
            <person name="Lindquist E."/>
            <person name="Daum C."/>
            <person name="Ramamoorthy G.K."/>
            <person name="Gryganskyi A."/>
            <person name="Culley D."/>
            <person name="Magnuson J.K."/>
            <person name="James T.Y."/>
            <person name="O'Malley M.A."/>
            <person name="Stajich J.E."/>
            <person name="Spatafora J.W."/>
            <person name="Visel A."/>
            <person name="Grigoriev I.V."/>
        </authorList>
    </citation>
    <scope>NUCLEOTIDE SEQUENCE [LARGE SCALE GENOMIC DNA]</scope>
    <source>
        <strain evidence="4 5">CBS 115471</strain>
    </source>
</reference>